<keyword evidence="7 8" id="KW-0539">Nucleus</keyword>
<evidence type="ECO:0000256" key="10">
    <source>
        <dbReference type="SAM" id="MobiDB-lite"/>
    </source>
</evidence>
<dbReference type="PANTHER" id="PTHR31992">
    <property type="entry name" value="DOF ZINC FINGER PROTEIN DOF1.4-RELATED"/>
    <property type="match status" value="1"/>
</dbReference>
<dbReference type="GO" id="GO:0003700">
    <property type="term" value="F:DNA-binding transcription factor activity"/>
    <property type="evidence" value="ECO:0007669"/>
    <property type="project" value="UniProtKB-UniRule"/>
</dbReference>
<evidence type="ECO:0000256" key="2">
    <source>
        <dbReference type="ARBA" id="ARBA00022771"/>
    </source>
</evidence>
<feature type="compositionally biased region" description="Low complexity" evidence="10">
    <location>
        <begin position="73"/>
        <end position="92"/>
    </location>
</feature>
<gene>
    <name evidence="12" type="ORF">DKX38_008453</name>
</gene>
<comment type="caution">
    <text evidence="12">The sequence shown here is derived from an EMBL/GenBank/DDBJ whole genome shotgun (WGS) entry which is preliminary data.</text>
</comment>
<sequence>METTHHPAKTTEPLPCPRCNSTTTKFCYYNNYNLSQPRHFCKSCRRYWTQGGTLRDVPVGGGTRKNSKRSRSTSDNSPSMSTSSSNSTSSNSAPLTAFTTTHEPESMPVVLPSTTDSGLAGMKTEIIGPATIGLKAFSGKKTGVEGLVEAGMTKKSQGFLSIHQRMCKIHHPSRQHRIHGNRDSVVRLLPNLDQVACVFYPSTATYNSKPNGPIYRETNIAEYMAYGRSRALDGSSNPFHLKIA</sequence>
<evidence type="ECO:0000313" key="13">
    <source>
        <dbReference type="Proteomes" id="UP000326939"/>
    </source>
</evidence>
<evidence type="ECO:0000256" key="3">
    <source>
        <dbReference type="ARBA" id="ARBA00022833"/>
    </source>
</evidence>
<comment type="function">
    <text evidence="9">Transcription factor that binds specifically to a 5'-AA[AG]G-3' consensus core sequence.</text>
</comment>
<evidence type="ECO:0000256" key="9">
    <source>
        <dbReference type="RuleBase" id="RU369094"/>
    </source>
</evidence>
<evidence type="ECO:0000259" key="11">
    <source>
        <dbReference type="PROSITE" id="PS50884"/>
    </source>
</evidence>
<keyword evidence="5 8" id="KW-0238">DNA-binding</keyword>
<name>A0A5N5MR22_9ROSI</name>
<evidence type="ECO:0000256" key="6">
    <source>
        <dbReference type="ARBA" id="ARBA00023163"/>
    </source>
</evidence>
<feature type="region of interest" description="Disordered" evidence="10">
    <location>
        <begin position="52"/>
        <end position="109"/>
    </location>
</feature>
<comment type="subcellular location">
    <subcellularLocation>
        <location evidence="8 9">Nucleus</location>
    </subcellularLocation>
</comment>
<dbReference type="InterPro" id="IPR003851">
    <property type="entry name" value="Znf_Dof"/>
</dbReference>
<evidence type="ECO:0000256" key="8">
    <source>
        <dbReference type="PROSITE-ProRule" id="PRU00071"/>
    </source>
</evidence>
<dbReference type="GO" id="GO:0005634">
    <property type="term" value="C:nucleus"/>
    <property type="evidence" value="ECO:0007669"/>
    <property type="project" value="UniProtKB-SubCell"/>
</dbReference>
<keyword evidence="2 8" id="KW-0863">Zinc-finger</keyword>
<organism evidence="12 13">
    <name type="scientific">Salix brachista</name>
    <dbReference type="NCBI Taxonomy" id="2182728"/>
    <lineage>
        <taxon>Eukaryota</taxon>
        <taxon>Viridiplantae</taxon>
        <taxon>Streptophyta</taxon>
        <taxon>Embryophyta</taxon>
        <taxon>Tracheophyta</taxon>
        <taxon>Spermatophyta</taxon>
        <taxon>Magnoliopsida</taxon>
        <taxon>eudicotyledons</taxon>
        <taxon>Gunneridae</taxon>
        <taxon>Pentapetalae</taxon>
        <taxon>rosids</taxon>
        <taxon>fabids</taxon>
        <taxon>Malpighiales</taxon>
        <taxon>Salicaceae</taxon>
        <taxon>Saliceae</taxon>
        <taxon>Salix</taxon>
    </lineage>
</organism>
<reference evidence="13" key="1">
    <citation type="journal article" date="2019" name="Gigascience">
        <title>De novo genome assembly of the endangered Acer yangbiense, a plant species with extremely small populations endemic to Yunnan Province, China.</title>
        <authorList>
            <person name="Yang J."/>
            <person name="Wariss H.M."/>
            <person name="Tao L."/>
            <person name="Zhang R."/>
            <person name="Yun Q."/>
            <person name="Hollingsworth P."/>
            <person name="Dao Z."/>
            <person name="Luo G."/>
            <person name="Guo H."/>
            <person name="Ma Y."/>
            <person name="Sun W."/>
        </authorList>
    </citation>
    <scope>NUCLEOTIDE SEQUENCE [LARGE SCALE GENOMIC DNA]</scope>
    <source>
        <strain evidence="13">cv. br00</strain>
    </source>
</reference>
<keyword evidence="4 9" id="KW-0805">Transcription regulation</keyword>
<dbReference type="PROSITE" id="PS01361">
    <property type="entry name" value="ZF_DOF_1"/>
    <property type="match status" value="1"/>
</dbReference>
<keyword evidence="6 9" id="KW-0804">Transcription</keyword>
<dbReference type="GO" id="GO:0008270">
    <property type="term" value="F:zinc ion binding"/>
    <property type="evidence" value="ECO:0007669"/>
    <property type="project" value="UniProtKB-KW"/>
</dbReference>
<keyword evidence="1 9" id="KW-0479">Metal-binding</keyword>
<feature type="domain" description="Dof-type" evidence="11">
    <location>
        <begin position="14"/>
        <end position="68"/>
    </location>
</feature>
<evidence type="ECO:0000313" key="12">
    <source>
        <dbReference type="EMBL" id="KAB5557544.1"/>
    </source>
</evidence>
<dbReference type="PANTHER" id="PTHR31992:SF312">
    <property type="entry name" value="DOF ZINC FINGER PROTEIN DOF1.6"/>
    <property type="match status" value="1"/>
</dbReference>
<evidence type="ECO:0000256" key="4">
    <source>
        <dbReference type="ARBA" id="ARBA00023015"/>
    </source>
</evidence>
<dbReference type="Proteomes" id="UP000326939">
    <property type="component" value="Chromosome 5"/>
</dbReference>
<evidence type="ECO:0000256" key="7">
    <source>
        <dbReference type="ARBA" id="ARBA00023242"/>
    </source>
</evidence>
<dbReference type="PROSITE" id="PS50884">
    <property type="entry name" value="ZF_DOF_2"/>
    <property type="match status" value="1"/>
</dbReference>
<dbReference type="AlphaFoldDB" id="A0A5N5MR22"/>
<accession>A0A5N5MR22</accession>
<evidence type="ECO:0000256" key="1">
    <source>
        <dbReference type="ARBA" id="ARBA00022723"/>
    </source>
</evidence>
<dbReference type="GO" id="GO:0003677">
    <property type="term" value="F:DNA binding"/>
    <property type="evidence" value="ECO:0007669"/>
    <property type="project" value="UniProtKB-UniRule"/>
</dbReference>
<keyword evidence="3 9" id="KW-0862">Zinc</keyword>
<protein>
    <recommendedName>
        <fullName evidence="9">Dof zinc finger protein</fullName>
    </recommendedName>
</protein>
<dbReference type="Pfam" id="PF02701">
    <property type="entry name" value="Zn_ribbon_Dof"/>
    <property type="match status" value="1"/>
</dbReference>
<evidence type="ECO:0000256" key="5">
    <source>
        <dbReference type="ARBA" id="ARBA00023125"/>
    </source>
</evidence>
<dbReference type="EMBL" id="VDCV01000005">
    <property type="protein sequence ID" value="KAB5557544.1"/>
    <property type="molecule type" value="Genomic_DNA"/>
</dbReference>
<keyword evidence="13" id="KW-1185">Reference proteome</keyword>
<proteinExistence type="predicted"/>
<dbReference type="InterPro" id="IPR045174">
    <property type="entry name" value="Dof"/>
</dbReference>